<dbReference type="EMBL" id="JBDIME010000039">
    <property type="protein sequence ID" value="MEN2793127.1"/>
    <property type="molecule type" value="Genomic_DNA"/>
</dbReference>
<evidence type="ECO:0000256" key="2">
    <source>
        <dbReference type="ARBA" id="ARBA00022801"/>
    </source>
</evidence>
<proteinExistence type="inferred from homology"/>
<organism evidence="5 6">
    <name type="scientific">Sphingomonas oligophenolica</name>
    <dbReference type="NCBI Taxonomy" id="301154"/>
    <lineage>
        <taxon>Bacteria</taxon>
        <taxon>Pseudomonadati</taxon>
        <taxon>Pseudomonadota</taxon>
        <taxon>Alphaproteobacteria</taxon>
        <taxon>Sphingomonadales</taxon>
        <taxon>Sphingomonadaceae</taxon>
        <taxon>Sphingomonas</taxon>
    </lineage>
</organism>
<dbReference type="Gene3D" id="2.40.160.210">
    <property type="entry name" value="Acyl-CoA thioesterase, double hotdog domain"/>
    <property type="match status" value="1"/>
</dbReference>
<evidence type="ECO:0000256" key="1">
    <source>
        <dbReference type="ARBA" id="ARBA00006538"/>
    </source>
</evidence>
<gene>
    <name evidence="5" type="ORF">ABC974_26110</name>
</gene>
<dbReference type="Pfam" id="PF20789">
    <property type="entry name" value="4HBT_3C"/>
    <property type="match status" value="1"/>
</dbReference>
<reference evidence="5 6" key="1">
    <citation type="submission" date="2024-05" db="EMBL/GenBank/DDBJ databases">
        <authorList>
            <person name="Liu Q."/>
            <person name="Xin Y.-H."/>
        </authorList>
    </citation>
    <scope>NUCLEOTIDE SEQUENCE [LARGE SCALE GENOMIC DNA]</scope>
    <source>
        <strain evidence="5 6">CGMCC 1.10181</strain>
    </source>
</reference>
<feature type="domain" description="Acyl-CoA thioesterase-like N-terminal HotDog" evidence="3">
    <location>
        <begin position="3"/>
        <end position="81"/>
    </location>
</feature>
<dbReference type="PANTHER" id="PTHR11066:SF34">
    <property type="entry name" value="ACYL-COENZYME A THIOESTERASE 8"/>
    <property type="match status" value="1"/>
</dbReference>
<comment type="caution">
    <text evidence="5">The sequence shown here is derived from an EMBL/GenBank/DDBJ whole genome shotgun (WGS) entry which is preliminary data.</text>
</comment>
<feature type="domain" description="Acyl-CoA thioesterase-like C-terminal" evidence="4">
    <location>
        <begin position="130"/>
        <end position="256"/>
    </location>
</feature>
<sequence>MNAGGEVFGGQYLGLSVHAAMLSAPGRMPHALSAFFLRSARASDQVEYHVERTRDGRTFAHRRVAAWQDGKEVYRAEISFHDPEDDQPFHEAKAPEAPDIETLKSQHQCVLDRADELDPLVVRRVINRASFESYFPDPEEGLGKPGTRPYTLAWLRPSPPPLPGDMIGYFATLAYLTDACANFAGRIMHAKQLHDGELASSSLNHAIWFHATPRPIDTLLYEVDSPYAGGGLGFNRGTMFDVEGRVLASITQEALIRRRRN</sequence>
<evidence type="ECO:0000259" key="3">
    <source>
        <dbReference type="Pfam" id="PF13622"/>
    </source>
</evidence>
<dbReference type="InterPro" id="IPR029069">
    <property type="entry name" value="HotDog_dom_sf"/>
</dbReference>
<dbReference type="Pfam" id="PF13622">
    <property type="entry name" value="4HBT_3"/>
    <property type="match status" value="1"/>
</dbReference>
<dbReference type="CDD" id="cd03445">
    <property type="entry name" value="Thioesterase_II_repeat2"/>
    <property type="match status" value="1"/>
</dbReference>
<comment type="similarity">
    <text evidence="1">Belongs to the C/M/P thioester hydrolase family.</text>
</comment>
<dbReference type="InterPro" id="IPR003703">
    <property type="entry name" value="Acyl_CoA_thio"/>
</dbReference>
<dbReference type="CDD" id="cd03444">
    <property type="entry name" value="Thioesterase_II_repeat1"/>
    <property type="match status" value="1"/>
</dbReference>
<evidence type="ECO:0000313" key="5">
    <source>
        <dbReference type="EMBL" id="MEN2793127.1"/>
    </source>
</evidence>
<dbReference type="PANTHER" id="PTHR11066">
    <property type="entry name" value="ACYL-COA THIOESTERASE"/>
    <property type="match status" value="1"/>
</dbReference>
<keyword evidence="2" id="KW-0378">Hydrolase</keyword>
<dbReference type="InterPro" id="IPR049449">
    <property type="entry name" value="TesB_ACOT8-like_N"/>
</dbReference>
<dbReference type="RefSeq" id="WP_345840573.1">
    <property type="nucleotide sequence ID" value="NZ_JBDIME010000039.1"/>
</dbReference>
<dbReference type="Proteomes" id="UP001419910">
    <property type="component" value="Unassembled WGS sequence"/>
</dbReference>
<protein>
    <submittedName>
        <fullName evidence="5">Acyl-CoA thioesterase domain-containing protein</fullName>
    </submittedName>
</protein>
<dbReference type="SUPFAM" id="SSF54637">
    <property type="entry name" value="Thioesterase/thiol ester dehydrase-isomerase"/>
    <property type="match status" value="2"/>
</dbReference>
<evidence type="ECO:0000313" key="6">
    <source>
        <dbReference type="Proteomes" id="UP001419910"/>
    </source>
</evidence>
<dbReference type="InterPro" id="IPR042171">
    <property type="entry name" value="Acyl-CoA_hotdog"/>
</dbReference>
<name>A0ABU9YBP8_9SPHN</name>
<keyword evidence="6" id="KW-1185">Reference proteome</keyword>
<dbReference type="InterPro" id="IPR049450">
    <property type="entry name" value="ACOT8-like_C"/>
</dbReference>
<accession>A0ABU9YBP8</accession>
<evidence type="ECO:0000259" key="4">
    <source>
        <dbReference type="Pfam" id="PF20789"/>
    </source>
</evidence>